<keyword evidence="7" id="KW-0175">Coiled coil</keyword>
<evidence type="ECO:0000256" key="2">
    <source>
        <dbReference type="ARBA" id="ARBA00009525"/>
    </source>
</evidence>
<evidence type="ECO:0000256" key="5">
    <source>
        <dbReference type="ARBA" id="ARBA00023204"/>
    </source>
</evidence>
<dbReference type="InterPro" id="IPR018325">
    <property type="entry name" value="Rad4/PNGase_transGLS-fold"/>
</dbReference>
<dbReference type="Pfam" id="PF10405">
    <property type="entry name" value="BHD_3"/>
    <property type="match status" value="1"/>
</dbReference>
<dbReference type="PANTHER" id="PTHR12135">
    <property type="entry name" value="DNA REPAIR PROTEIN XP-C / RAD4"/>
    <property type="match status" value="1"/>
</dbReference>
<dbReference type="Pfam" id="PF10404">
    <property type="entry name" value="BHD_2"/>
    <property type="match status" value="1"/>
</dbReference>
<feature type="compositionally biased region" description="Polar residues" evidence="8">
    <location>
        <begin position="905"/>
        <end position="930"/>
    </location>
</feature>
<feature type="compositionally biased region" description="Basic and acidic residues" evidence="8">
    <location>
        <begin position="829"/>
        <end position="849"/>
    </location>
</feature>
<feature type="compositionally biased region" description="Low complexity" evidence="8">
    <location>
        <begin position="78"/>
        <end position="89"/>
    </location>
</feature>
<dbReference type="GO" id="GO:0000111">
    <property type="term" value="C:nucleotide-excision repair factor 2 complex"/>
    <property type="evidence" value="ECO:0007669"/>
    <property type="project" value="TreeGrafter"/>
</dbReference>
<dbReference type="InterPro" id="IPR038765">
    <property type="entry name" value="Papain-like_cys_pep_sf"/>
</dbReference>
<evidence type="ECO:0000256" key="8">
    <source>
        <dbReference type="SAM" id="MobiDB-lite"/>
    </source>
</evidence>
<feature type="domain" description="Rad4 beta-hairpin" evidence="10">
    <location>
        <begin position="573"/>
        <end position="632"/>
    </location>
</feature>
<dbReference type="SUPFAM" id="SSF54001">
    <property type="entry name" value="Cysteine proteinases"/>
    <property type="match status" value="1"/>
</dbReference>
<keyword evidence="13" id="KW-1185">Reference proteome</keyword>
<feature type="coiled-coil region" evidence="7">
    <location>
        <begin position="706"/>
        <end position="733"/>
    </location>
</feature>
<evidence type="ECO:0000256" key="7">
    <source>
        <dbReference type="SAM" id="Coils"/>
    </source>
</evidence>
<dbReference type="SMART" id="SM01031">
    <property type="entry name" value="BHD_2"/>
    <property type="match status" value="1"/>
</dbReference>
<reference evidence="13" key="1">
    <citation type="journal article" date="2014" name="Genome Announc.">
        <title>Draft genome sequence of the formaldehyde-resistant fungus Byssochlamys spectabilis No. 5 (anamorph Paecilomyces variotii No. 5) (NBRC109023).</title>
        <authorList>
            <person name="Oka T."/>
            <person name="Ekino K."/>
            <person name="Fukuda K."/>
            <person name="Nomura Y."/>
        </authorList>
    </citation>
    <scope>NUCLEOTIDE SEQUENCE [LARGE SCALE GENOMIC DNA]</scope>
    <source>
        <strain evidence="13">No. 5 / NBRC 109023</strain>
    </source>
</reference>
<keyword evidence="6" id="KW-0539">Nucleus</keyword>
<keyword evidence="4" id="KW-0238">DNA-binding</keyword>
<dbReference type="GO" id="GO:0003697">
    <property type="term" value="F:single-stranded DNA binding"/>
    <property type="evidence" value="ECO:0007669"/>
    <property type="project" value="TreeGrafter"/>
</dbReference>
<dbReference type="SMART" id="SM01030">
    <property type="entry name" value="BHD_1"/>
    <property type="match status" value="1"/>
</dbReference>
<protein>
    <submittedName>
        <fullName evidence="12">DNA repair protein Rad4, putative</fullName>
    </submittedName>
</protein>
<feature type="compositionally biased region" description="Basic and acidic residues" evidence="8">
    <location>
        <begin position="881"/>
        <end position="891"/>
    </location>
</feature>
<dbReference type="FunFam" id="2.20.20.110:FF:000003">
    <property type="entry name" value="Putative DNA repair protein Rad4"/>
    <property type="match status" value="1"/>
</dbReference>
<feature type="compositionally biased region" description="Basic and acidic residues" evidence="8">
    <location>
        <begin position="33"/>
        <end position="56"/>
    </location>
</feature>
<dbReference type="FunCoup" id="V5FVI9">
    <property type="interactions" value="130"/>
</dbReference>
<dbReference type="EMBL" id="BAUL01000148">
    <property type="protein sequence ID" value="GAD96083.1"/>
    <property type="molecule type" value="Genomic_DNA"/>
</dbReference>
<dbReference type="eggNOG" id="KOG2179">
    <property type="taxonomic scope" value="Eukaryota"/>
</dbReference>
<dbReference type="InterPro" id="IPR018026">
    <property type="entry name" value="DNA_repair_Rad4-like"/>
</dbReference>
<dbReference type="InterPro" id="IPR018328">
    <property type="entry name" value="Rad4_beta-hairpin_dom3"/>
</dbReference>
<evidence type="ECO:0000313" key="13">
    <source>
        <dbReference type="Proteomes" id="UP000018001"/>
    </source>
</evidence>
<dbReference type="InterPro" id="IPR018327">
    <property type="entry name" value="BHD_2"/>
</dbReference>
<evidence type="ECO:0000259" key="11">
    <source>
        <dbReference type="SMART" id="SM01032"/>
    </source>
</evidence>
<comment type="subcellular location">
    <subcellularLocation>
        <location evidence="1">Nucleus</location>
    </subcellularLocation>
</comment>
<dbReference type="NCBIfam" id="TIGR00605">
    <property type="entry name" value="rad4"/>
    <property type="match status" value="1"/>
</dbReference>
<proteinExistence type="inferred from homology"/>
<dbReference type="InterPro" id="IPR042488">
    <property type="entry name" value="Rad4_BHD3_sf"/>
</dbReference>
<evidence type="ECO:0000259" key="10">
    <source>
        <dbReference type="SMART" id="SM01031"/>
    </source>
</evidence>
<feature type="compositionally biased region" description="Basic and acidic residues" evidence="8">
    <location>
        <begin position="935"/>
        <end position="951"/>
    </location>
</feature>
<dbReference type="OrthoDB" id="300780at2759"/>
<keyword evidence="3" id="KW-0227">DNA damage</keyword>
<dbReference type="InterPro" id="IPR018326">
    <property type="entry name" value="Rad4_beta-hairpin_dom1"/>
</dbReference>
<keyword evidence="5" id="KW-0234">DNA repair</keyword>
<dbReference type="Gene3D" id="3.90.260.10">
    <property type="entry name" value="Transglutaminase-like"/>
    <property type="match status" value="1"/>
</dbReference>
<feature type="domain" description="Rad4 beta-hairpin" evidence="11">
    <location>
        <begin position="639"/>
        <end position="713"/>
    </location>
</feature>
<dbReference type="InParanoid" id="V5FVI9"/>
<comment type="caution">
    <text evidence="12">The sequence shown here is derived from an EMBL/GenBank/DDBJ whole genome shotgun (WGS) entry which is preliminary data.</text>
</comment>
<evidence type="ECO:0000256" key="6">
    <source>
        <dbReference type="ARBA" id="ARBA00023242"/>
    </source>
</evidence>
<dbReference type="GO" id="GO:0003684">
    <property type="term" value="F:damaged DNA binding"/>
    <property type="evidence" value="ECO:0007669"/>
    <property type="project" value="InterPro"/>
</dbReference>
<dbReference type="PANTHER" id="PTHR12135:SF0">
    <property type="entry name" value="DNA REPAIR PROTEIN COMPLEMENTING XP-C CELLS"/>
    <property type="match status" value="1"/>
</dbReference>
<feature type="region of interest" description="Disordered" evidence="8">
    <location>
        <begin position="340"/>
        <end position="364"/>
    </location>
</feature>
<feature type="compositionally biased region" description="Basic residues" evidence="8">
    <location>
        <begin position="10"/>
        <end position="20"/>
    </location>
</feature>
<dbReference type="Gene3D" id="3.30.70.2460">
    <property type="entry name" value="Rad4, beta-hairpin domain BHD3"/>
    <property type="match status" value="1"/>
</dbReference>
<evidence type="ECO:0000313" key="12">
    <source>
        <dbReference type="EMBL" id="GAD96083.1"/>
    </source>
</evidence>
<name>V5FVI9_BYSSN</name>
<dbReference type="GO" id="GO:0006289">
    <property type="term" value="P:nucleotide-excision repair"/>
    <property type="evidence" value="ECO:0007669"/>
    <property type="project" value="InterPro"/>
</dbReference>
<dbReference type="GO" id="GO:0071942">
    <property type="term" value="C:XPC complex"/>
    <property type="evidence" value="ECO:0007669"/>
    <property type="project" value="TreeGrafter"/>
</dbReference>
<sequence length="980" mass="109684">MPRPSSSRPQRGRGARGRPARHSDNNEDEDIPEVYKEMLAEADARAERQPDVDDRPIKRRRVGERQVVSPEAKPDEIAAPPDSSDTAPAKQVQIAYDSDASDASDDSDMEWEEVDIEQPCTNVPETSTQAEGANEPLQITLDQRSTTTAKSTVPRRKAITAAERKLRLDVHKVHLLCLLSHVQIRNLWCNDDEVQGFLKSMLSKQTRNFLNPKEGMSQFTRSTTFVDGLKQASDAFSKRFRVTESGFKRPYWAEDRKDLDKRMEAIMQDIETIVSKDDFRKQAKSMQGSRDFGAQLFCALLRSVAVETRLVCSLQSLPCTGSVKGLSPVDASSKYIVISSDDHESSTDDKSRSQTPATSTPPARIRRIGQPQFTPSTRRPIQKLKQTSTLRRCEGSSYPVFWVEAFNEAVQKWIPVDPIVTKSVAKPTKFEPPASDRYNAMAYVVAFEDDASARDVTRRYTKSYNAKTLRNRVESTKGGDKWWQRTMAFFEKPFMDDRDQAETGELTAKTAAEPMPRNVQDFKDHPVYALERHLRRNQVIFPKRVIGQVAVGKSGSKNQVLEPVYRRGDVHTVRSADGWYRLGRDIKMGEQPLKRVPANRNTILEADDDEDVEEAAETPLYAEFQTELYTPPPVIKGKVPRNAYGNIDIYVPSMVPAGGFHLKHPEAARAARILSIDYVDAVTGFQFKGRHGTAVIQGIVAAAQYREALEAVLQCLEDERVQEEIDRKSAEALRLWKHFLLKLRIAERVKNYAVEGEYVNEVHTPIDDDEEEEGLGGGFFPEDGEEIAEPTAGTGSLSEFPTETESPEKFLPYSGDDGSGSGGGFLPESPERDIERGESILSKRTDNPGKIRRASGTSNKPHSRYTLVVVPNDGTKVKSRARWDMTVEKPSDNMAQILQPDERQIQSNPEISKTPIISSEPNSKAASVQIISAPESEKQSPTEAQKSKDDPGSDDNVSEVSLLSHDPEDEDAEPEWLLSD</sequence>
<feature type="compositionally biased region" description="Polar residues" evidence="8">
    <location>
        <begin position="793"/>
        <end position="804"/>
    </location>
</feature>
<feature type="region of interest" description="Disordered" evidence="8">
    <location>
        <begin position="763"/>
        <end position="980"/>
    </location>
</feature>
<accession>V5FVI9</accession>
<comment type="similarity">
    <text evidence="2">Belongs to the XPC family.</text>
</comment>
<feature type="region of interest" description="Disordered" evidence="8">
    <location>
        <begin position="1"/>
        <end position="90"/>
    </location>
</feature>
<dbReference type="Gene3D" id="2.20.20.110">
    <property type="entry name" value="Rad4, beta-hairpin domain BHD1"/>
    <property type="match status" value="1"/>
</dbReference>
<dbReference type="SMART" id="SM01032">
    <property type="entry name" value="BHD_3"/>
    <property type="match status" value="1"/>
</dbReference>
<dbReference type="InterPro" id="IPR036985">
    <property type="entry name" value="Transglutaminase-like_sf"/>
</dbReference>
<evidence type="ECO:0000256" key="4">
    <source>
        <dbReference type="ARBA" id="ARBA00023125"/>
    </source>
</evidence>
<feature type="domain" description="Rad4 beta-hairpin" evidence="9">
    <location>
        <begin position="511"/>
        <end position="571"/>
    </location>
</feature>
<dbReference type="Pfam" id="PF03835">
    <property type="entry name" value="Rad4"/>
    <property type="match status" value="1"/>
</dbReference>
<dbReference type="Proteomes" id="UP000018001">
    <property type="component" value="Unassembled WGS sequence"/>
</dbReference>
<dbReference type="GO" id="GO:0005737">
    <property type="term" value="C:cytoplasm"/>
    <property type="evidence" value="ECO:0007669"/>
    <property type="project" value="TreeGrafter"/>
</dbReference>
<evidence type="ECO:0000259" key="9">
    <source>
        <dbReference type="SMART" id="SM01030"/>
    </source>
</evidence>
<evidence type="ECO:0000256" key="1">
    <source>
        <dbReference type="ARBA" id="ARBA00004123"/>
    </source>
</evidence>
<dbReference type="HOGENOM" id="CLU_003639_1_1_1"/>
<evidence type="ECO:0000256" key="3">
    <source>
        <dbReference type="ARBA" id="ARBA00022763"/>
    </source>
</evidence>
<feature type="compositionally biased region" description="Basic and acidic residues" evidence="8">
    <location>
        <begin position="340"/>
        <end position="352"/>
    </location>
</feature>
<dbReference type="AlphaFoldDB" id="V5FVI9"/>
<organism evidence="12 13">
    <name type="scientific">Byssochlamys spectabilis (strain No. 5 / NBRC 109023)</name>
    <name type="common">Paecilomyces variotii</name>
    <dbReference type="NCBI Taxonomy" id="1356009"/>
    <lineage>
        <taxon>Eukaryota</taxon>
        <taxon>Fungi</taxon>
        <taxon>Dikarya</taxon>
        <taxon>Ascomycota</taxon>
        <taxon>Pezizomycotina</taxon>
        <taxon>Eurotiomycetes</taxon>
        <taxon>Eurotiomycetidae</taxon>
        <taxon>Eurotiales</taxon>
        <taxon>Thermoascaceae</taxon>
        <taxon>Paecilomyces</taxon>
    </lineage>
</organism>
<dbReference type="Pfam" id="PF10403">
    <property type="entry name" value="BHD_1"/>
    <property type="match status" value="1"/>
</dbReference>
<gene>
    <name evidence="12" type="ORF">PVAR5_4732</name>
</gene>
<dbReference type="Gene3D" id="3.30.60.290">
    <property type="entry name" value="Rad4, beta-hairpin domain BHD2"/>
    <property type="match status" value="1"/>
</dbReference>
<dbReference type="InterPro" id="IPR004583">
    <property type="entry name" value="DNA_repair_Rad4"/>
</dbReference>
<dbReference type="GO" id="GO:0006298">
    <property type="term" value="P:mismatch repair"/>
    <property type="evidence" value="ECO:0007669"/>
    <property type="project" value="TreeGrafter"/>
</dbReference>